<keyword evidence="4" id="KW-1185">Reference proteome</keyword>
<evidence type="ECO:0000259" key="2">
    <source>
        <dbReference type="PROSITE" id="PS51819"/>
    </source>
</evidence>
<dbReference type="SUPFAM" id="SSF54593">
    <property type="entry name" value="Glyoxalase/Bleomycin resistance protein/Dihydroxybiphenyl dioxygenase"/>
    <property type="match status" value="2"/>
</dbReference>
<feature type="domain" description="VOC" evidence="2">
    <location>
        <begin position="270"/>
        <end position="388"/>
    </location>
</feature>
<dbReference type="AlphaFoldDB" id="A0A919D4B2"/>
<accession>A0A919D4B2</accession>
<sequence length="393" mass="41617">MDRGGSRRRREYAAHGLPFHDSEHADLWNVPGGADIDDLARRSALPDCCFTEIGRDPATVPRSPARRSPATNPAEPGTRSAGCRWVGKGSSPFGWIARPSPACLVRAARVSVADARLIHAGGTGANQSKEHSTMLTTDFVTGSPNWLDLGSPDTDAAAAFYAAVFGWEFQSAGPDSGGYGFFQKDGKTVAALGPLMEEGASSAWTVYFQTPDADATAKAVEQHGGRVRSAPFDVFEAGRMAQLTDPGGADFAVWQPAAVKGLEKASESDALCWAELHTGDPAGAFGFYKAVFGWRSQAMDMPGMTYTVLSTGEGDQQDASFGGVAGLQGDAEETRWIPYFSVDDVDETVTRTQESGGSVLMPASDIPGVGRMCWLADPFGAPFAVLKPEPPQQ</sequence>
<comment type="caution">
    <text evidence="3">The sequence shown here is derived from an EMBL/GenBank/DDBJ whole genome shotgun (WGS) entry which is preliminary data.</text>
</comment>
<dbReference type="PROSITE" id="PS51819">
    <property type="entry name" value="VOC"/>
    <property type="match status" value="2"/>
</dbReference>
<reference evidence="3" key="1">
    <citation type="journal article" date="2014" name="Int. J. Syst. Evol. Microbiol.">
        <title>Complete genome sequence of Corynebacterium casei LMG S-19264T (=DSM 44701T), isolated from a smear-ripened cheese.</title>
        <authorList>
            <consortium name="US DOE Joint Genome Institute (JGI-PGF)"/>
            <person name="Walter F."/>
            <person name="Albersmeier A."/>
            <person name="Kalinowski J."/>
            <person name="Ruckert C."/>
        </authorList>
    </citation>
    <scope>NUCLEOTIDE SEQUENCE</scope>
    <source>
        <strain evidence="3">JCM 4714</strain>
    </source>
</reference>
<dbReference type="EMBL" id="BMVG01000010">
    <property type="protein sequence ID" value="GHE06338.1"/>
    <property type="molecule type" value="Genomic_DNA"/>
</dbReference>
<evidence type="ECO:0000313" key="3">
    <source>
        <dbReference type="EMBL" id="GHE06338.1"/>
    </source>
</evidence>
<dbReference type="InterPro" id="IPR004360">
    <property type="entry name" value="Glyas_Fos-R_dOase_dom"/>
</dbReference>
<gene>
    <name evidence="3" type="ORF">GCM10010339_46200</name>
</gene>
<evidence type="ECO:0000256" key="1">
    <source>
        <dbReference type="SAM" id="MobiDB-lite"/>
    </source>
</evidence>
<dbReference type="PANTHER" id="PTHR33993">
    <property type="entry name" value="GLYOXALASE-RELATED"/>
    <property type="match status" value="1"/>
</dbReference>
<dbReference type="InterPro" id="IPR052164">
    <property type="entry name" value="Anthracycline_SecMetBiosynth"/>
</dbReference>
<protein>
    <recommendedName>
        <fullName evidence="2">VOC domain-containing protein</fullName>
    </recommendedName>
</protein>
<feature type="region of interest" description="Disordered" evidence="1">
    <location>
        <begin position="53"/>
        <end position="83"/>
    </location>
</feature>
<feature type="domain" description="VOC" evidence="2">
    <location>
        <begin position="143"/>
        <end position="256"/>
    </location>
</feature>
<dbReference type="PANTHER" id="PTHR33993:SF10">
    <property type="entry name" value="CONSERVED PROTEIN"/>
    <property type="match status" value="1"/>
</dbReference>
<dbReference type="Pfam" id="PF00903">
    <property type="entry name" value="Glyoxalase"/>
    <property type="match status" value="2"/>
</dbReference>
<dbReference type="Gene3D" id="3.10.180.10">
    <property type="entry name" value="2,3-Dihydroxybiphenyl 1,2-Dioxygenase, domain 1"/>
    <property type="match status" value="2"/>
</dbReference>
<organism evidence="3 4">
    <name type="scientific">Streptomyces alanosinicus</name>
    <dbReference type="NCBI Taxonomy" id="68171"/>
    <lineage>
        <taxon>Bacteria</taxon>
        <taxon>Bacillati</taxon>
        <taxon>Actinomycetota</taxon>
        <taxon>Actinomycetes</taxon>
        <taxon>Kitasatosporales</taxon>
        <taxon>Streptomycetaceae</taxon>
        <taxon>Streptomyces</taxon>
    </lineage>
</organism>
<dbReference type="Proteomes" id="UP000655443">
    <property type="component" value="Unassembled WGS sequence"/>
</dbReference>
<evidence type="ECO:0000313" key="4">
    <source>
        <dbReference type="Proteomes" id="UP000655443"/>
    </source>
</evidence>
<proteinExistence type="predicted"/>
<dbReference type="InterPro" id="IPR037523">
    <property type="entry name" value="VOC_core"/>
</dbReference>
<name>A0A919D4B2_9ACTN</name>
<reference evidence="3" key="2">
    <citation type="submission" date="2020-09" db="EMBL/GenBank/DDBJ databases">
        <authorList>
            <person name="Sun Q."/>
            <person name="Ohkuma M."/>
        </authorList>
    </citation>
    <scope>NUCLEOTIDE SEQUENCE</scope>
    <source>
        <strain evidence="3">JCM 4714</strain>
    </source>
</reference>
<dbReference type="InterPro" id="IPR029068">
    <property type="entry name" value="Glyas_Bleomycin-R_OHBP_Dase"/>
</dbReference>
<dbReference type="CDD" id="cd07247">
    <property type="entry name" value="SgaA_N_like"/>
    <property type="match status" value="2"/>
</dbReference>